<organism evidence="5 6">
    <name type="scientific">Vigna mungo</name>
    <name type="common">Black gram</name>
    <name type="synonym">Phaseolus mungo</name>
    <dbReference type="NCBI Taxonomy" id="3915"/>
    <lineage>
        <taxon>Eukaryota</taxon>
        <taxon>Viridiplantae</taxon>
        <taxon>Streptophyta</taxon>
        <taxon>Embryophyta</taxon>
        <taxon>Tracheophyta</taxon>
        <taxon>Spermatophyta</taxon>
        <taxon>Magnoliopsida</taxon>
        <taxon>eudicotyledons</taxon>
        <taxon>Gunneridae</taxon>
        <taxon>Pentapetalae</taxon>
        <taxon>rosids</taxon>
        <taxon>fabids</taxon>
        <taxon>Fabales</taxon>
        <taxon>Fabaceae</taxon>
        <taxon>Papilionoideae</taxon>
        <taxon>50 kb inversion clade</taxon>
        <taxon>NPAAA clade</taxon>
        <taxon>indigoferoid/millettioid clade</taxon>
        <taxon>Phaseoleae</taxon>
        <taxon>Vigna</taxon>
    </lineage>
</organism>
<name>A0AAQ3NCU9_VIGMU</name>
<dbReference type="InterPro" id="IPR016024">
    <property type="entry name" value="ARM-type_fold"/>
</dbReference>
<protein>
    <recommendedName>
        <fullName evidence="4">Importin N-terminal domain-containing protein</fullName>
    </recommendedName>
</protein>
<evidence type="ECO:0000256" key="3">
    <source>
        <dbReference type="ARBA" id="ARBA00023242"/>
    </source>
</evidence>
<keyword evidence="2" id="KW-0813">Transport</keyword>
<dbReference type="GO" id="GO:0005829">
    <property type="term" value="C:cytosol"/>
    <property type="evidence" value="ECO:0007669"/>
    <property type="project" value="TreeGrafter"/>
</dbReference>
<dbReference type="AlphaFoldDB" id="A0AAQ3NCU9"/>
<dbReference type="InterPro" id="IPR001494">
    <property type="entry name" value="Importin-beta_N"/>
</dbReference>
<dbReference type="GO" id="GO:0006606">
    <property type="term" value="P:protein import into nucleus"/>
    <property type="evidence" value="ECO:0007669"/>
    <property type="project" value="TreeGrafter"/>
</dbReference>
<dbReference type="PANTHER" id="PTHR10997:SF7">
    <property type="entry name" value="IMPORTIN-11"/>
    <property type="match status" value="1"/>
</dbReference>
<keyword evidence="3" id="KW-0539">Nucleus</keyword>
<dbReference type="EMBL" id="CP144695">
    <property type="protein sequence ID" value="WVZ07679.1"/>
    <property type="molecule type" value="Genomic_DNA"/>
</dbReference>
<dbReference type="GO" id="GO:0005635">
    <property type="term" value="C:nuclear envelope"/>
    <property type="evidence" value="ECO:0007669"/>
    <property type="project" value="TreeGrafter"/>
</dbReference>
<reference evidence="5 6" key="1">
    <citation type="journal article" date="2023" name="Life. Sci Alliance">
        <title>Evolutionary insights into 3D genome organization and epigenetic landscape of Vigna mungo.</title>
        <authorList>
            <person name="Junaid A."/>
            <person name="Singh B."/>
            <person name="Bhatia S."/>
        </authorList>
    </citation>
    <scope>NUCLEOTIDE SEQUENCE [LARGE SCALE GENOMIC DNA]</scope>
    <source>
        <strain evidence="5">Urdbean</strain>
    </source>
</reference>
<evidence type="ECO:0000313" key="6">
    <source>
        <dbReference type="Proteomes" id="UP001374535"/>
    </source>
</evidence>
<dbReference type="SUPFAM" id="SSF48371">
    <property type="entry name" value="ARM repeat"/>
    <property type="match status" value="1"/>
</dbReference>
<dbReference type="PROSITE" id="PS50166">
    <property type="entry name" value="IMPORTIN_B_NT"/>
    <property type="match status" value="1"/>
</dbReference>
<dbReference type="SMART" id="SM00913">
    <property type="entry name" value="IBN_N"/>
    <property type="match status" value="1"/>
</dbReference>
<evidence type="ECO:0000256" key="2">
    <source>
        <dbReference type="ARBA" id="ARBA00022448"/>
    </source>
</evidence>
<dbReference type="GO" id="GO:0031267">
    <property type="term" value="F:small GTPase binding"/>
    <property type="evidence" value="ECO:0007669"/>
    <property type="project" value="InterPro"/>
</dbReference>
<evidence type="ECO:0000259" key="4">
    <source>
        <dbReference type="PROSITE" id="PS50166"/>
    </source>
</evidence>
<proteinExistence type="predicted"/>
<dbReference type="Gene3D" id="1.25.10.10">
    <property type="entry name" value="Leucine-rich Repeat Variant"/>
    <property type="match status" value="1"/>
</dbReference>
<sequence>MALSASDVPAMYSLLANSMSADHRIRAPAEDALAQSESRPGFCSCLLEVITAKDLASQTDVRMMATVYFKNSVNRYWRHRRDSSGYAGKMLFFGFSFDSGAVKLGISNEEKMHLRQKLLMYLREENDQWMFCRSVVALTIDLVLEERNIVHVFAGSMAQYIKLLRRQYRHSPLKGCPNYLVVKVYTGGIETVDATGNLSLSLLNTNITKFHNDRAKMNGAGISSHFFDYSWRLWQSDMQTILHGFSSLSQSSNLNAEDQPHELYLTCERWLLCSKIVRQLIVSGFQSDSKCFQEVRPVKEVAPVFLSAIQSLLPYCETSTFGGRHPYSFGDKFVLSSVMDFCLNRITDPEPYLLSFEQFLIQCMVMIKNILECKEYKPSLTGRVMDENGVTVELMKKNMSSAVGGVLTSLLPTERIVHLCNVLISRLTHWFGPILMAFCERYLKYLMYFVLTASDMEEWYRNPESFHHEQDMVQWTEKLRPCAEALYIVLFETNSQLLGPVVVSLLRESMNNCPTSVTEITPALLLKDAAYGATAYVYYELSNYLSFKDWRGYALEDVAIPFELRLEGAIYSTLPQLAVTGFESTMSIPSKPFIFRFNGALSLELSSEHPNLRIIHRKVAIILGQWVSEIKDDTKRPVYCALIRLLQGKDLSVQLAACRSLCLHIEDANFSEREFVDLLPICWDSCFKLFEEVQEFDSKGVFLLGWEFKIHGPSLSCDTTQITCCVIWQAIFKDI</sequence>
<feature type="domain" description="Importin N-terminal" evidence="4">
    <location>
        <begin position="29"/>
        <end position="124"/>
    </location>
</feature>
<evidence type="ECO:0000256" key="1">
    <source>
        <dbReference type="ARBA" id="ARBA00004123"/>
    </source>
</evidence>
<keyword evidence="6" id="KW-1185">Reference proteome</keyword>
<comment type="subcellular location">
    <subcellularLocation>
        <location evidence="1">Nucleus</location>
    </subcellularLocation>
</comment>
<evidence type="ECO:0000313" key="5">
    <source>
        <dbReference type="EMBL" id="WVZ07679.1"/>
    </source>
</evidence>
<dbReference type="Proteomes" id="UP001374535">
    <property type="component" value="Chromosome 6"/>
</dbReference>
<dbReference type="InterPro" id="IPR011989">
    <property type="entry name" value="ARM-like"/>
</dbReference>
<accession>A0AAQ3NCU9</accession>
<gene>
    <name evidence="5" type="ORF">V8G54_021025</name>
</gene>
<dbReference type="PANTHER" id="PTHR10997">
    <property type="entry name" value="IMPORTIN-7, 8, 11"/>
    <property type="match status" value="1"/>
</dbReference>
<dbReference type="Pfam" id="PF03810">
    <property type="entry name" value="IBN_N"/>
    <property type="match status" value="1"/>
</dbReference>